<dbReference type="RefSeq" id="WP_193808562.1">
    <property type="nucleotide sequence ID" value="NZ_CP087714.1"/>
</dbReference>
<evidence type="ECO:0000313" key="1">
    <source>
        <dbReference type="EMBL" id="XAT63924.1"/>
    </source>
</evidence>
<reference evidence="1 2" key="1">
    <citation type="submission" date="2021-11" db="EMBL/GenBank/DDBJ databases">
        <title>Whole genome of Geoglobus acetivorans.</title>
        <authorList>
            <person name="Liu D."/>
        </authorList>
    </citation>
    <scope>NUCLEOTIDE SEQUENCE [LARGE SCALE GENOMIC DNA]</scope>
    <source>
        <strain evidence="1 2">SBH6</strain>
    </source>
</reference>
<keyword evidence="2" id="KW-1185">Reference proteome</keyword>
<dbReference type="GeneID" id="90448166"/>
<dbReference type="SUPFAM" id="SSF52540">
    <property type="entry name" value="P-loop containing nucleoside triphosphate hydrolases"/>
    <property type="match status" value="1"/>
</dbReference>
<gene>
    <name evidence="1" type="ORF">LPQ35_00740</name>
</gene>
<dbReference type="Pfam" id="PF13469">
    <property type="entry name" value="Sulfotransfer_3"/>
    <property type="match status" value="1"/>
</dbReference>
<dbReference type="InterPro" id="IPR027417">
    <property type="entry name" value="P-loop_NTPase"/>
</dbReference>
<dbReference type="InterPro" id="IPR051135">
    <property type="entry name" value="Gal/GlcNAc/GalNAc_ST"/>
</dbReference>
<dbReference type="EMBL" id="CP087714">
    <property type="protein sequence ID" value="XAT63924.1"/>
    <property type="molecule type" value="Genomic_DNA"/>
</dbReference>
<organism evidence="1 2">
    <name type="scientific">Geoglobus acetivorans</name>
    <dbReference type="NCBI Taxonomy" id="565033"/>
    <lineage>
        <taxon>Archaea</taxon>
        <taxon>Methanobacteriati</taxon>
        <taxon>Methanobacteriota</taxon>
        <taxon>Archaeoglobi</taxon>
        <taxon>Archaeoglobales</taxon>
        <taxon>Archaeoglobaceae</taxon>
        <taxon>Geoglobus</taxon>
    </lineage>
</organism>
<dbReference type="Gene3D" id="3.40.50.300">
    <property type="entry name" value="P-loop containing nucleotide triphosphate hydrolases"/>
    <property type="match status" value="1"/>
</dbReference>
<dbReference type="Proteomes" id="UP001492541">
    <property type="component" value="Chromosome"/>
</dbReference>
<protein>
    <submittedName>
        <fullName evidence="1">Sulfotransferase</fullName>
    </submittedName>
</protein>
<accession>A0ABZ3H3P9</accession>
<dbReference type="PANTHER" id="PTHR10704:SF44">
    <property type="entry name" value="LD35051P-RELATED"/>
    <property type="match status" value="1"/>
</dbReference>
<name>A0ABZ3H3P9_GEOAI</name>
<proteinExistence type="predicted"/>
<sequence>MEVDSPVFIVTIYRTGSTLLRNILDRSRFVAMAPEELHLWNPYPWRQDAVTLCKKFGKIREKKKLEKLVEVLFSKKLYGAFWKKIDRYGISKDRVLSRASQILKQSGEVSCMDVVNLVLLDYLERTDKPIFGGKNPVYATNIEFLENHYPDCKVLLLFRDPRAVYLSKTNDEFSRWLKGRLPRPLHHVYDFITLLRVSIEYRWLYRTCVKNRHRDNVRVVKYEDLLSNPVPMLKAVCRFIGVPFESGMLYTTGKESSIENVRRRGIDSRGAHLWRKRIKPWECMLIDALLGDVMSDLGYGKCRTC</sequence>
<evidence type="ECO:0000313" key="2">
    <source>
        <dbReference type="Proteomes" id="UP001492541"/>
    </source>
</evidence>
<dbReference type="PANTHER" id="PTHR10704">
    <property type="entry name" value="CARBOHYDRATE SULFOTRANSFERASE"/>
    <property type="match status" value="1"/>
</dbReference>